<accession>A0A414DGI3</accession>
<evidence type="ECO:0000313" key="1">
    <source>
        <dbReference type="EMBL" id="RHD09769.1"/>
    </source>
</evidence>
<evidence type="ECO:0000313" key="3">
    <source>
        <dbReference type="Proteomes" id="UP000284794"/>
    </source>
</evidence>
<dbReference type="EMBL" id="QROY01000005">
    <property type="protein sequence ID" value="RHL68723.1"/>
    <property type="molecule type" value="Genomic_DNA"/>
</dbReference>
<dbReference type="RefSeq" id="WP_118148363.1">
    <property type="nucleotide sequence ID" value="NZ_JBBNIX010000004.1"/>
</dbReference>
<name>A0A414DGI3_9FIRM</name>
<dbReference type="Proteomes" id="UP000284794">
    <property type="component" value="Unassembled WGS sequence"/>
</dbReference>
<dbReference type="EMBL" id="QSIS01000004">
    <property type="protein sequence ID" value="RHD09769.1"/>
    <property type="molecule type" value="Genomic_DNA"/>
</dbReference>
<comment type="caution">
    <text evidence="1">The sequence shown here is derived from an EMBL/GenBank/DDBJ whole genome shotgun (WGS) entry which is preliminary data.</text>
</comment>
<proteinExistence type="predicted"/>
<sequence>MISMSEYLENIYVDFASDINEQTKLCQLKGLNFAAGCLPDYNNLQIQRLYLLRYSFAYGFEYSGIYSEVLARLHNPQKVCVVSIGCGNFLDYWSLVQSIEKKNLECEVRYVGIDEIDWNYKFDKRDGDELYFKKGNAINFFEENKEFISDIYFFPKSISEFDAKEMNVMVNNLQNKPILRDKLIFCFSIRANEGSRERDMEKTEQIIGALKRNGFHLINPTYGYTFYRENKGIIAYDNSYVYPQEAYDYIVSLNEKCGSYIKNGANCGEDCIQYLNRKPTTKTGNIYYRIIELERN</sequence>
<evidence type="ECO:0000313" key="4">
    <source>
        <dbReference type="Proteomes" id="UP000285201"/>
    </source>
</evidence>
<organism evidence="1 3">
    <name type="scientific">Lachnospira eligens</name>
    <dbReference type="NCBI Taxonomy" id="39485"/>
    <lineage>
        <taxon>Bacteria</taxon>
        <taxon>Bacillati</taxon>
        <taxon>Bacillota</taxon>
        <taxon>Clostridia</taxon>
        <taxon>Lachnospirales</taxon>
        <taxon>Lachnospiraceae</taxon>
        <taxon>Lachnospira</taxon>
    </lineage>
</organism>
<dbReference type="Proteomes" id="UP000285201">
    <property type="component" value="Unassembled WGS sequence"/>
</dbReference>
<reference evidence="3 4" key="1">
    <citation type="submission" date="2018-08" db="EMBL/GenBank/DDBJ databases">
        <title>A genome reference for cultivated species of the human gut microbiota.</title>
        <authorList>
            <person name="Zou Y."/>
            <person name="Xue W."/>
            <person name="Luo G."/>
        </authorList>
    </citation>
    <scope>NUCLEOTIDE SEQUENCE [LARGE SCALE GENOMIC DNA]</scope>
    <source>
        <strain evidence="2 4">AF36-7BH</strain>
        <strain evidence="1 3">AM32-2AC</strain>
    </source>
</reference>
<evidence type="ECO:0000313" key="2">
    <source>
        <dbReference type="EMBL" id="RHL68723.1"/>
    </source>
</evidence>
<evidence type="ECO:0008006" key="5">
    <source>
        <dbReference type="Google" id="ProtNLM"/>
    </source>
</evidence>
<gene>
    <name evidence="2" type="ORF">DW007_07870</name>
    <name evidence="1" type="ORF">DW811_04455</name>
</gene>
<dbReference type="AlphaFoldDB" id="A0A414DGI3"/>
<protein>
    <recommendedName>
        <fullName evidence="5">Class I SAM-dependent methyltransferase</fullName>
    </recommendedName>
</protein>